<evidence type="ECO:0000313" key="2">
    <source>
        <dbReference type="EMBL" id="KAF5178427.1"/>
    </source>
</evidence>
<sequence>MNSRPGTGQDDVFDGVLDGFCYDKDELKRSYEEEAAENGEIDTSHEDGDGTAMKTKDLQAFMAERDPSKGQSGNPNNGSEGLLSQVGVGVAEYKENSDHGEARLATQNLITDRPVLMQQGVHINGVKS</sequence>
<comment type="caution">
    <text evidence="2">The sequence shown here is derived from an EMBL/GenBank/DDBJ whole genome shotgun (WGS) entry which is preliminary data.</text>
</comment>
<dbReference type="Proteomes" id="UP000554482">
    <property type="component" value="Unassembled WGS sequence"/>
</dbReference>
<feature type="compositionally biased region" description="Polar residues" evidence="1">
    <location>
        <begin position="69"/>
        <end position="79"/>
    </location>
</feature>
<gene>
    <name evidence="2" type="ORF">FRX31_031987</name>
</gene>
<name>A0A7J6V0M7_THATH</name>
<proteinExistence type="predicted"/>
<evidence type="ECO:0000256" key="1">
    <source>
        <dbReference type="SAM" id="MobiDB-lite"/>
    </source>
</evidence>
<accession>A0A7J6V0M7</accession>
<keyword evidence="3" id="KW-1185">Reference proteome</keyword>
<reference evidence="2 3" key="1">
    <citation type="submission" date="2020-06" db="EMBL/GenBank/DDBJ databases">
        <title>Transcriptomic and genomic resources for Thalictrum thalictroides and T. hernandezii: Facilitating candidate gene discovery in an emerging model plant lineage.</title>
        <authorList>
            <person name="Arias T."/>
            <person name="Riano-Pachon D.M."/>
            <person name="Di Stilio V.S."/>
        </authorList>
    </citation>
    <scope>NUCLEOTIDE SEQUENCE [LARGE SCALE GENOMIC DNA]</scope>
    <source>
        <strain evidence="3">cv. WT478/WT964</strain>
        <tissue evidence="2">Leaves</tissue>
    </source>
</reference>
<protein>
    <submittedName>
        <fullName evidence="2">Uncharacterized protein</fullName>
    </submittedName>
</protein>
<feature type="region of interest" description="Disordered" evidence="1">
    <location>
        <begin position="32"/>
        <end position="83"/>
    </location>
</feature>
<organism evidence="2 3">
    <name type="scientific">Thalictrum thalictroides</name>
    <name type="common">Rue-anemone</name>
    <name type="synonym">Anemone thalictroides</name>
    <dbReference type="NCBI Taxonomy" id="46969"/>
    <lineage>
        <taxon>Eukaryota</taxon>
        <taxon>Viridiplantae</taxon>
        <taxon>Streptophyta</taxon>
        <taxon>Embryophyta</taxon>
        <taxon>Tracheophyta</taxon>
        <taxon>Spermatophyta</taxon>
        <taxon>Magnoliopsida</taxon>
        <taxon>Ranunculales</taxon>
        <taxon>Ranunculaceae</taxon>
        <taxon>Thalictroideae</taxon>
        <taxon>Thalictrum</taxon>
    </lineage>
</organism>
<evidence type="ECO:0000313" key="3">
    <source>
        <dbReference type="Proteomes" id="UP000554482"/>
    </source>
</evidence>
<dbReference type="AlphaFoldDB" id="A0A7J6V0M7"/>
<dbReference type="EMBL" id="JABWDY010040071">
    <property type="protein sequence ID" value="KAF5178427.1"/>
    <property type="molecule type" value="Genomic_DNA"/>
</dbReference>